<evidence type="ECO:0000259" key="3">
    <source>
        <dbReference type="PROSITE" id="PS50006"/>
    </source>
</evidence>
<keyword evidence="5" id="KW-1185">Reference proteome</keyword>
<dbReference type="Proteomes" id="UP001597145">
    <property type="component" value="Unassembled WGS sequence"/>
</dbReference>
<feature type="domain" description="FHA" evidence="3">
    <location>
        <begin position="475"/>
        <end position="532"/>
    </location>
</feature>
<feature type="compositionally biased region" description="Gly residues" evidence="2">
    <location>
        <begin position="209"/>
        <end position="223"/>
    </location>
</feature>
<feature type="compositionally biased region" description="Gly residues" evidence="2">
    <location>
        <begin position="252"/>
        <end position="269"/>
    </location>
</feature>
<protein>
    <submittedName>
        <fullName evidence="4">FHA domain-containing protein</fullName>
    </submittedName>
</protein>
<feature type="compositionally biased region" description="Basic and acidic residues" evidence="2">
    <location>
        <begin position="69"/>
        <end position="91"/>
    </location>
</feature>
<organism evidence="4 5">
    <name type="scientific">Pseudonocardia aurantiaca</name>
    <dbReference type="NCBI Taxonomy" id="75290"/>
    <lineage>
        <taxon>Bacteria</taxon>
        <taxon>Bacillati</taxon>
        <taxon>Actinomycetota</taxon>
        <taxon>Actinomycetes</taxon>
        <taxon>Pseudonocardiales</taxon>
        <taxon>Pseudonocardiaceae</taxon>
        <taxon>Pseudonocardia</taxon>
    </lineage>
</organism>
<feature type="region of interest" description="Disordered" evidence="2">
    <location>
        <begin position="1"/>
        <end position="418"/>
    </location>
</feature>
<reference evidence="5" key="1">
    <citation type="journal article" date="2019" name="Int. J. Syst. Evol. Microbiol.">
        <title>The Global Catalogue of Microorganisms (GCM) 10K type strain sequencing project: providing services to taxonomists for standard genome sequencing and annotation.</title>
        <authorList>
            <consortium name="The Broad Institute Genomics Platform"/>
            <consortium name="The Broad Institute Genome Sequencing Center for Infectious Disease"/>
            <person name="Wu L."/>
            <person name="Ma J."/>
        </authorList>
    </citation>
    <scope>NUCLEOTIDE SEQUENCE [LARGE SCALE GENOMIC DNA]</scope>
    <source>
        <strain evidence="5">JCM 12165</strain>
    </source>
</reference>
<proteinExistence type="predicted"/>
<dbReference type="CDD" id="cd00060">
    <property type="entry name" value="FHA"/>
    <property type="match status" value="1"/>
</dbReference>
<dbReference type="InterPro" id="IPR008984">
    <property type="entry name" value="SMAD_FHA_dom_sf"/>
</dbReference>
<feature type="non-terminal residue" evidence="4">
    <location>
        <position position="1"/>
    </location>
</feature>
<evidence type="ECO:0000256" key="2">
    <source>
        <dbReference type="SAM" id="MobiDB-lite"/>
    </source>
</evidence>
<evidence type="ECO:0000313" key="5">
    <source>
        <dbReference type="Proteomes" id="UP001597145"/>
    </source>
</evidence>
<name>A0ABW4FR92_9PSEU</name>
<accession>A0ABW4FR92</accession>
<feature type="compositionally biased region" description="Basic and acidic residues" evidence="2">
    <location>
        <begin position="1"/>
        <end position="27"/>
    </location>
</feature>
<dbReference type="RefSeq" id="WP_379659937.1">
    <property type="nucleotide sequence ID" value="NZ_JBHUCP010000023.1"/>
</dbReference>
<dbReference type="EMBL" id="JBHUCP010000023">
    <property type="protein sequence ID" value="MFD1533016.1"/>
    <property type="molecule type" value="Genomic_DNA"/>
</dbReference>
<evidence type="ECO:0000313" key="4">
    <source>
        <dbReference type="EMBL" id="MFD1533016.1"/>
    </source>
</evidence>
<gene>
    <name evidence="4" type="ORF">ACFSCY_26685</name>
</gene>
<feature type="compositionally biased region" description="Low complexity" evidence="2">
    <location>
        <begin position="199"/>
        <end position="208"/>
    </location>
</feature>
<dbReference type="SUPFAM" id="SSF49879">
    <property type="entry name" value="SMAD/FHA domain"/>
    <property type="match status" value="1"/>
</dbReference>
<feature type="compositionally biased region" description="Low complexity" evidence="2">
    <location>
        <begin position="348"/>
        <end position="361"/>
    </location>
</feature>
<sequence length="572" mass="58904">ADSAEDTTRHRPDDPLWVEPGERERPRWGGASPEPALAVPTDGLFHAGDGPGNGVPGRSALEDLAPDVSPDRGGDRDDPGADRTRLGDRGRAHLRPVPSGSNGIAHRGRGPRRAPTIDLGRFGGGPARRDGGGQGAADNTDRGSGPPRGGEVNDSGPPRPEFREQAADDGPTLNNEIPSRGRDETSGSPGVAAPGPAVNDTGANDTGANGAGGNGAGANGTGRNGILDGLSRFRELTRDQPRTNGSSVLDGGLNGTGSHNGAGQNGAGQNGHQNGADLPGQDTIRPDRAEGHWFSTHDVDRGTGTELGSVPQDARRPRHGRQDGAVPADADEGEEGTAGTPRFGVHTIPPAEALPAAIPAPSLEPEPVPEQPATDPAPLRAERILGGPPAEPPRAPLEAGTPDGGIEPPEDPLDDSAVRGHMCQRGHLNDPRLSLCAFCGAHVEETGGQLVAGARPALGLIVFDDGTTYTVDAEYLVGRMPEGDPRVASGALRSLSVEDPSGAVSRVHAEVRVTGWDVLLTDVGSRNGTFVSDPGEPEWTQLPSGQTHRLLPGTRVRLGGRSFLFESPSGAR</sequence>
<dbReference type="PROSITE" id="PS50006">
    <property type="entry name" value="FHA_DOMAIN"/>
    <property type="match status" value="1"/>
</dbReference>
<comment type="caution">
    <text evidence="4">The sequence shown here is derived from an EMBL/GenBank/DDBJ whole genome shotgun (WGS) entry which is preliminary data.</text>
</comment>
<feature type="compositionally biased region" description="Basic and acidic residues" evidence="2">
    <location>
        <begin position="231"/>
        <end position="241"/>
    </location>
</feature>
<feature type="compositionally biased region" description="Basic and acidic residues" evidence="2">
    <location>
        <begin position="284"/>
        <end position="303"/>
    </location>
</feature>
<evidence type="ECO:0000256" key="1">
    <source>
        <dbReference type="ARBA" id="ARBA00022553"/>
    </source>
</evidence>
<dbReference type="SMART" id="SM00240">
    <property type="entry name" value="FHA"/>
    <property type="match status" value="1"/>
</dbReference>
<dbReference type="Pfam" id="PF00498">
    <property type="entry name" value="FHA"/>
    <property type="match status" value="1"/>
</dbReference>
<keyword evidence="1" id="KW-0597">Phosphoprotein</keyword>
<dbReference type="InterPro" id="IPR000253">
    <property type="entry name" value="FHA_dom"/>
</dbReference>
<dbReference type="Gene3D" id="2.60.200.20">
    <property type="match status" value="1"/>
</dbReference>